<feature type="active site" description="Glycyl thioester intermediate" evidence="3">
    <location>
        <position position="87"/>
    </location>
</feature>
<reference evidence="7 8" key="1">
    <citation type="submission" date="2016-10" db="EMBL/GenBank/DDBJ databases">
        <authorList>
            <person name="Cai Z."/>
        </authorList>
    </citation>
    <scope>NUCLEOTIDE SEQUENCE [LARGE SCALE GENOMIC DNA]</scope>
</reference>
<evidence type="ECO:0000256" key="4">
    <source>
        <dbReference type="RuleBase" id="RU362109"/>
    </source>
</evidence>
<dbReference type="Gene3D" id="3.10.110.10">
    <property type="entry name" value="Ubiquitin Conjugating Enzyme"/>
    <property type="match status" value="1"/>
</dbReference>
<feature type="domain" description="UBC core" evidence="6">
    <location>
        <begin position="3"/>
        <end position="153"/>
    </location>
</feature>
<keyword evidence="1" id="KW-0808">Transferase</keyword>
<dbReference type="PANTHER" id="PTHR24067">
    <property type="entry name" value="UBIQUITIN-CONJUGATING ENZYME E2"/>
    <property type="match status" value="1"/>
</dbReference>
<comment type="similarity">
    <text evidence="4">Belongs to the ubiquitin-conjugating enzyme family.</text>
</comment>
<dbReference type="Proteomes" id="UP000256970">
    <property type="component" value="Unassembled WGS sequence"/>
</dbReference>
<evidence type="ECO:0000259" key="6">
    <source>
        <dbReference type="PROSITE" id="PS50127"/>
    </source>
</evidence>
<keyword evidence="4" id="KW-0067">ATP-binding</keyword>
<dbReference type="EMBL" id="FNXT01000448">
    <property type="protein sequence ID" value="SZX64707.1"/>
    <property type="molecule type" value="Genomic_DNA"/>
</dbReference>
<evidence type="ECO:0000256" key="3">
    <source>
        <dbReference type="PROSITE-ProRule" id="PRU10133"/>
    </source>
</evidence>
<dbReference type="InterPro" id="IPR023313">
    <property type="entry name" value="UBQ-conjugating_AS"/>
</dbReference>
<dbReference type="CDD" id="cd23805">
    <property type="entry name" value="UBCc_UBE2T"/>
    <property type="match status" value="1"/>
</dbReference>
<sequence length="235" mass="25828">MAALASRMAKELKKLERQPPPGVSAVPKGGSVRELDVQLQGPPDSPYELGLFKLSVAVPDRYPFEPPKVQFTTPVYHPNIDAQGRICLDYLNMPPKGSWGPAMDLYRVLVAIRQLLAEPNPRDPLEVAIAEEYVSQPEVFKAKARQHVARYATPQAAAAAAATAAAASQQMQGSDAAAVQDKKHDSQRGSQGEQQQQQEQAKCSQQQEQSQGQRQQTQSDQQQQQQQTLEDDMKG</sequence>
<dbReference type="Pfam" id="PF00179">
    <property type="entry name" value="UQ_con"/>
    <property type="match status" value="1"/>
</dbReference>
<dbReference type="InterPro" id="IPR000608">
    <property type="entry name" value="UBC"/>
</dbReference>
<feature type="compositionally biased region" description="Low complexity" evidence="5">
    <location>
        <begin position="188"/>
        <end position="227"/>
    </location>
</feature>
<feature type="region of interest" description="Disordered" evidence="5">
    <location>
        <begin position="172"/>
        <end position="235"/>
    </location>
</feature>
<dbReference type="InterPro" id="IPR016135">
    <property type="entry name" value="UBQ-conjugating_enzyme/RWD"/>
</dbReference>
<dbReference type="GO" id="GO:0016740">
    <property type="term" value="F:transferase activity"/>
    <property type="evidence" value="ECO:0007669"/>
    <property type="project" value="UniProtKB-KW"/>
</dbReference>
<dbReference type="SMART" id="SM00212">
    <property type="entry name" value="UBCc"/>
    <property type="match status" value="1"/>
</dbReference>
<protein>
    <recommendedName>
        <fullName evidence="6">UBC core domain-containing protein</fullName>
    </recommendedName>
</protein>
<dbReference type="InterPro" id="IPR050113">
    <property type="entry name" value="Ub_conjugating_enzyme"/>
</dbReference>
<dbReference type="PROSITE" id="PS00183">
    <property type="entry name" value="UBC_1"/>
    <property type="match status" value="1"/>
</dbReference>
<accession>A0A383VGS5</accession>
<feature type="compositionally biased region" description="Basic and acidic residues" evidence="5">
    <location>
        <begin position="8"/>
        <end position="17"/>
    </location>
</feature>
<evidence type="ECO:0000256" key="5">
    <source>
        <dbReference type="SAM" id="MobiDB-lite"/>
    </source>
</evidence>
<evidence type="ECO:0000256" key="2">
    <source>
        <dbReference type="ARBA" id="ARBA00022786"/>
    </source>
</evidence>
<dbReference type="AlphaFoldDB" id="A0A383VGS5"/>
<feature type="region of interest" description="Disordered" evidence="5">
    <location>
        <begin position="1"/>
        <end position="31"/>
    </location>
</feature>
<evidence type="ECO:0000313" key="8">
    <source>
        <dbReference type="Proteomes" id="UP000256970"/>
    </source>
</evidence>
<dbReference type="STRING" id="3088.A0A383VGS5"/>
<name>A0A383VGS5_TETOB</name>
<organism evidence="7 8">
    <name type="scientific">Tetradesmus obliquus</name>
    <name type="common">Green alga</name>
    <name type="synonym">Acutodesmus obliquus</name>
    <dbReference type="NCBI Taxonomy" id="3088"/>
    <lineage>
        <taxon>Eukaryota</taxon>
        <taxon>Viridiplantae</taxon>
        <taxon>Chlorophyta</taxon>
        <taxon>core chlorophytes</taxon>
        <taxon>Chlorophyceae</taxon>
        <taxon>CS clade</taxon>
        <taxon>Sphaeropleales</taxon>
        <taxon>Scenedesmaceae</taxon>
        <taxon>Tetradesmus</taxon>
    </lineage>
</organism>
<keyword evidence="2 4" id="KW-0833">Ubl conjugation pathway</keyword>
<dbReference type="PROSITE" id="PS50127">
    <property type="entry name" value="UBC_2"/>
    <property type="match status" value="1"/>
</dbReference>
<dbReference type="GO" id="GO:0005524">
    <property type="term" value="F:ATP binding"/>
    <property type="evidence" value="ECO:0007669"/>
    <property type="project" value="UniProtKB-UniRule"/>
</dbReference>
<dbReference type="SUPFAM" id="SSF54495">
    <property type="entry name" value="UBC-like"/>
    <property type="match status" value="1"/>
</dbReference>
<evidence type="ECO:0000313" key="7">
    <source>
        <dbReference type="EMBL" id="SZX64707.1"/>
    </source>
</evidence>
<gene>
    <name evidence="7" type="ORF">BQ4739_LOCUS5199</name>
</gene>
<evidence type="ECO:0000256" key="1">
    <source>
        <dbReference type="ARBA" id="ARBA00022679"/>
    </source>
</evidence>
<keyword evidence="8" id="KW-1185">Reference proteome</keyword>
<keyword evidence="4" id="KW-0547">Nucleotide-binding</keyword>
<proteinExistence type="inferred from homology"/>